<evidence type="ECO:0000256" key="1">
    <source>
        <dbReference type="SAM" id="MobiDB-lite"/>
    </source>
</evidence>
<proteinExistence type="predicted"/>
<name>V8CG73_9FIRM</name>
<protein>
    <submittedName>
        <fullName evidence="2">Uncharacterized protein</fullName>
    </submittedName>
</protein>
<organism evidence="2 3">
    <name type="scientific">[Ruminococcus] lactaris CC59_002D</name>
    <dbReference type="NCBI Taxonomy" id="1073376"/>
    <lineage>
        <taxon>Bacteria</taxon>
        <taxon>Bacillati</taxon>
        <taxon>Bacillota</taxon>
        <taxon>Clostridia</taxon>
        <taxon>Lachnospirales</taxon>
        <taxon>Lachnospiraceae</taxon>
        <taxon>Mediterraneibacter</taxon>
    </lineage>
</organism>
<dbReference type="RefSeq" id="WP_023920410.1">
    <property type="nucleotide sequence ID" value="NZ_KI669407.1"/>
</dbReference>
<dbReference type="EMBL" id="AZJE01000001">
    <property type="protein sequence ID" value="ETD26369.1"/>
    <property type="molecule type" value="Genomic_DNA"/>
</dbReference>
<evidence type="ECO:0000313" key="3">
    <source>
        <dbReference type="Proteomes" id="UP000018683"/>
    </source>
</evidence>
<feature type="compositionally biased region" description="Polar residues" evidence="1">
    <location>
        <begin position="30"/>
        <end position="39"/>
    </location>
</feature>
<dbReference type="Proteomes" id="UP000018683">
    <property type="component" value="Unassembled WGS sequence"/>
</dbReference>
<comment type="caution">
    <text evidence="2">The sequence shown here is derived from an EMBL/GenBank/DDBJ whole genome shotgun (WGS) entry which is preliminary data.</text>
</comment>
<sequence length="49" mass="5528">MKKRVYSDPSMEIVILNGEDIICASEAKADNTTDVSQMWKNPDIEQPSE</sequence>
<evidence type="ECO:0000313" key="2">
    <source>
        <dbReference type="EMBL" id="ETD26369.1"/>
    </source>
</evidence>
<reference evidence="2 3" key="1">
    <citation type="submission" date="2013-10" db="EMBL/GenBank/DDBJ databases">
        <title>The Genome Sequence of Ruminococcus lactaris CC59_002D.</title>
        <authorList>
            <consortium name="The Broad Institute Genomics Platform"/>
            <person name="Earl A."/>
            <person name="Allen-Vercoe E."/>
            <person name="Daigneault M."/>
            <person name="Young S.K."/>
            <person name="Zeng Q."/>
            <person name="Gargeya S."/>
            <person name="Fitzgerald M."/>
            <person name="Abouelleil A."/>
            <person name="Alvarado L."/>
            <person name="Chapman S.B."/>
            <person name="Gainer-Dewar J."/>
            <person name="Goldberg J."/>
            <person name="Griggs A."/>
            <person name="Gujja S."/>
            <person name="Hansen M."/>
            <person name="Howarth C."/>
            <person name="Imamovic A."/>
            <person name="Ireland A."/>
            <person name="Larimer J."/>
            <person name="McCowan C."/>
            <person name="Murphy C."/>
            <person name="Pearson M."/>
            <person name="Poon T.W."/>
            <person name="Priest M."/>
            <person name="Roberts A."/>
            <person name="Saif S."/>
            <person name="Shea T."/>
            <person name="Sykes S."/>
            <person name="Wortman J."/>
            <person name="Nusbaum C."/>
            <person name="Birren B."/>
        </authorList>
    </citation>
    <scope>NUCLEOTIDE SEQUENCE [LARGE SCALE GENOMIC DNA]</scope>
    <source>
        <strain evidence="2 3">CC59_002D</strain>
    </source>
</reference>
<dbReference type="STRING" id="1073376.HMPREF1202_00033"/>
<accession>V8CG73</accession>
<feature type="region of interest" description="Disordered" evidence="1">
    <location>
        <begin position="26"/>
        <end position="49"/>
    </location>
</feature>
<dbReference type="HOGENOM" id="CLU_3140351_0_0_9"/>
<dbReference type="PATRIC" id="fig|1073376.3.peg.33"/>
<dbReference type="AlphaFoldDB" id="V8CG73"/>
<gene>
    <name evidence="2" type="ORF">HMPREF1202_00033</name>
</gene>